<protein>
    <submittedName>
        <fullName evidence="4">Secreted protein</fullName>
    </submittedName>
</protein>
<keyword evidence="1" id="KW-0472">Membrane</keyword>
<reference evidence="2 3" key="2">
    <citation type="submission" date="2018-11" db="EMBL/GenBank/DDBJ databases">
        <authorList>
            <consortium name="Pathogen Informatics"/>
        </authorList>
    </citation>
    <scope>NUCLEOTIDE SEQUENCE [LARGE SCALE GENOMIC DNA]</scope>
</reference>
<dbReference type="STRING" id="387005.A0A183HST3"/>
<evidence type="ECO:0000313" key="4">
    <source>
        <dbReference type="WBParaSite" id="OFLC_0001054401-mRNA-1"/>
    </source>
</evidence>
<name>A0A183HST3_9BILA</name>
<feature type="transmembrane region" description="Helical" evidence="1">
    <location>
        <begin position="12"/>
        <end position="29"/>
    </location>
</feature>
<proteinExistence type="predicted"/>
<evidence type="ECO:0000313" key="2">
    <source>
        <dbReference type="EMBL" id="VDO69299.1"/>
    </source>
</evidence>
<accession>A0A183HST3</accession>
<keyword evidence="1" id="KW-0812">Transmembrane</keyword>
<keyword evidence="1" id="KW-1133">Transmembrane helix</keyword>
<dbReference type="WBParaSite" id="OFLC_0001054401-mRNA-1">
    <property type="protein sequence ID" value="OFLC_0001054401-mRNA-1"/>
    <property type="gene ID" value="OFLC_0001054401"/>
</dbReference>
<dbReference type="Proteomes" id="UP000267606">
    <property type="component" value="Unassembled WGS sequence"/>
</dbReference>
<dbReference type="AlphaFoldDB" id="A0A183HST3"/>
<organism evidence="4">
    <name type="scientific">Onchocerca flexuosa</name>
    <dbReference type="NCBI Taxonomy" id="387005"/>
    <lineage>
        <taxon>Eukaryota</taxon>
        <taxon>Metazoa</taxon>
        <taxon>Ecdysozoa</taxon>
        <taxon>Nematoda</taxon>
        <taxon>Chromadorea</taxon>
        <taxon>Rhabditida</taxon>
        <taxon>Spirurina</taxon>
        <taxon>Spiruromorpha</taxon>
        <taxon>Filarioidea</taxon>
        <taxon>Onchocercidae</taxon>
        <taxon>Onchocerca</taxon>
    </lineage>
</organism>
<evidence type="ECO:0000313" key="3">
    <source>
        <dbReference type="Proteomes" id="UP000267606"/>
    </source>
</evidence>
<evidence type="ECO:0000256" key="1">
    <source>
        <dbReference type="SAM" id="Phobius"/>
    </source>
</evidence>
<reference evidence="4" key="1">
    <citation type="submission" date="2016-06" db="UniProtKB">
        <authorList>
            <consortium name="WormBaseParasite"/>
        </authorList>
    </citation>
    <scope>IDENTIFICATION</scope>
</reference>
<gene>
    <name evidence="2" type="ORF">OFLC_LOCUS10542</name>
</gene>
<dbReference type="EMBL" id="UZAJ01014156">
    <property type="protein sequence ID" value="VDO69299.1"/>
    <property type="molecule type" value="Genomic_DNA"/>
</dbReference>
<keyword evidence="3" id="KW-1185">Reference proteome</keyword>
<sequence>MLVYVYSSAERFFGVLIFILLVWFIQARRDRNNRERADRELAAAVNNVRQPQEVSKVCENFLKKFSISLKLLLEAFHYGFIY</sequence>